<gene>
    <name evidence="1" type="ORF">NCTC8105_03322</name>
</gene>
<reference evidence="1 2" key="1">
    <citation type="submission" date="2018-06" db="EMBL/GenBank/DDBJ databases">
        <authorList>
            <consortium name="Pathogen Informatics"/>
            <person name="Doyle S."/>
        </authorList>
    </citation>
    <scope>NUCLEOTIDE SEQUENCE [LARGE SCALE GENOMIC DNA]</scope>
    <source>
        <strain evidence="1 2">NCTC8105</strain>
    </source>
</reference>
<dbReference type="Pfam" id="PF04883">
    <property type="entry name" value="HK97-gp10_like"/>
    <property type="match status" value="1"/>
</dbReference>
<dbReference type="InterPro" id="IPR010064">
    <property type="entry name" value="HK97-gp10_tail"/>
</dbReference>
<proteinExistence type="predicted"/>
<dbReference type="NCBIfam" id="TIGR01725">
    <property type="entry name" value="phge_HK97_gp10"/>
    <property type="match status" value="1"/>
</dbReference>
<evidence type="ECO:0000313" key="1">
    <source>
        <dbReference type="EMBL" id="STQ81145.1"/>
    </source>
</evidence>
<dbReference type="AlphaFoldDB" id="A0A377PLC6"/>
<protein>
    <submittedName>
        <fullName evidence="1">Phage protein, HK97 gp10 family</fullName>
    </submittedName>
</protein>
<accession>A0A377PLC6</accession>
<evidence type="ECO:0000313" key="2">
    <source>
        <dbReference type="Proteomes" id="UP000254821"/>
    </source>
</evidence>
<name>A0A377PLC6_HAFAL</name>
<dbReference type="EMBL" id="UGHP01000001">
    <property type="protein sequence ID" value="STQ81145.1"/>
    <property type="molecule type" value="Genomic_DNA"/>
</dbReference>
<organism evidence="1 2">
    <name type="scientific">Hafnia alvei</name>
    <dbReference type="NCBI Taxonomy" id="569"/>
    <lineage>
        <taxon>Bacteria</taxon>
        <taxon>Pseudomonadati</taxon>
        <taxon>Pseudomonadota</taxon>
        <taxon>Gammaproteobacteria</taxon>
        <taxon>Enterobacterales</taxon>
        <taxon>Hafniaceae</taxon>
        <taxon>Hafnia</taxon>
    </lineage>
</organism>
<dbReference type="Proteomes" id="UP000254821">
    <property type="component" value="Unassembled WGS sequence"/>
</dbReference>
<dbReference type="RefSeq" id="WP_043494329.1">
    <property type="nucleotide sequence ID" value="NZ_CP139992.1"/>
</dbReference>
<sequence length="148" mass="16111">MIDTNLDFSGLLDLSKDLEALSRAENRGVMRAATRAAATVFKDEAVKRAPKRTGKLARNIVVVTMRDRGGGIMSGVHVRGTNPSTGNSDNKMKASNRNNAFYWRFVELGTSKLPPAPFLRPAFDAKQEEATSAAFDKANEAIDKVLAK</sequence>